<feature type="compositionally biased region" description="Basic and acidic residues" evidence="1">
    <location>
        <begin position="353"/>
        <end position="368"/>
    </location>
</feature>
<dbReference type="Proteomes" id="UP001586593">
    <property type="component" value="Unassembled WGS sequence"/>
</dbReference>
<evidence type="ECO:0000256" key="1">
    <source>
        <dbReference type="SAM" id="MobiDB-lite"/>
    </source>
</evidence>
<accession>A0ABR3VTG8</accession>
<name>A0ABR3VTG8_9PEZI</name>
<organism evidence="2 3">
    <name type="scientific">Phialemonium thermophilum</name>
    <dbReference type="NCBI Taxonomy" id="223376"/>
    <lineage>
        <taxon>Eukaryota</taxon>
        <taxon>Fungi</taxon>
        <taxon>Dikarya</taxon>
        <taxon>Ascomycota</taxon>
        <taxon>Pezizomycotina</taxon>
        <taxon>Sordariomycetes</taxon>
        <taxon>Sordariomycetidae</taxon>
        <taxon>Cephalothecales</taxon>
        <taxon>Cephalothecaceae</taxon>
        <taxon>Phialemonium</taxon>
    </lineage>
</organism>
<feature type="region of interest" description="Disordered" evidence="1">
    <location>
        <begin position="17"/>
        <end position="103"/>
    </location>
</feature>
<proteinExistence type="predicted"/>
<sequence length="368" mass="39940">MMLGPLSPPTWVRAHTCLADSSRPRKASLPTSRPRSPRRCRWRPSSCATATSDGTWLDPPSSPAPGTCPRRRKGPSSKAKGGPPRRRRSGARGSCGHADPFPVAKQGRRRLQCAVLAGRERRQQEGFEHPRLLQRGHVPHGSSCDLPAALPPAPAGLPRPSHRPCCSRPRFLDGSLSGHDVEVRCADPGIQGVHYVGARGVGSQSAPKGNKASQTGRYWVGWGQTQKHMYSVAGRDTVHNRPCSMLPIGTSDWKDPRCDVHPGQGCEHVHAFHDWGVGKASRGCVVRRIHTILCACRELMQRYQGRAATGVGSVGTAPSSTAKPAAWLMEHCCEGLDLTGCPTPLAHPGRKGQQRERREKRVVRHAGE</sequence>
<dbReference type="EMBL" id="JAZHXJ010001334">
    <property type="protein sequence ID" value="KAL1844982.1"/>
    <property type="molecule type" value="Genomic_DNA"/>
</dbReference>
<gene>
    <name evidence="2" type="ORF">VTK73DRAFT_1391</name>
</gene>
<evidence type="ECO:0000313" key="3">
    <source>
        <dbReference type="Proteomes" id="UP001586593"/>
    </source>
</evidence>
<comment type="caution">
    <text evidence="2">The sequence shown here is derived from an EMBL/GenBank/DDBJ whole genome shotgun (WGS) entry which is preliminary data.</text>
</comment>
<feature type="region of interest" description="Disordered" evidence="1">
    <location>
        <begin position="125"/>
        <end position="162"/>
    </location>
</feature>
<reference evidence="2 3" key="1">
    <citation type="journal article" date="2024" name="Commun. Biol.">
        <title>Comparative genomic analysis of thermophilic fungi reveals convergent evolutionary adaptations and gene losses.</title>
        <authorList>
            <person name="Steindorff A.S."/>
            <person name="Aguilar-Pontes M.V."/>
            <person name="Robinson A.J."/>
            <person name="Andreopoulos B."/>
            <person name="LaButti K."/>
            <person name="Kuo A."/>
            <person name="Mondo S."/>
            <person name="Riley R."/>
            <person name="Otillar R."/>
            <person name="Haridas S."/>
            <person name="Lipzen A."/>
            <person name="Grimwood J."/>
            <person name="Schmutz J."/>
            <person name="Clum A."/>
            <person name="Reid I.D."/>
            <person name="Moisan M.C."/>
            <person name="Butler G."/>
            <person name="Nguyen T.T.M."/>
            <person name="Dewar K."/>
            <person name="Conant G."/>
            <person name="Drula E."/>
            <person name="Henrissat B."/>
            <person name="Hansel C."/>
            <person name="Singer S."/>
            <person name="Hutchinson M.I."/>
            <person name="de Vries R.P."/>
            <person name="Natvig D.O."/>
            <person name="Powell A.J."/>
            <person name="Tsang A."/>
            <person name="Grigoriev I.V."/>
        </authorList>
    </citation>
    <scope>NUCLEOTIDE SEQUENCE [LARGE SCALE GENOMIC DNA]</scope>
    <source>
        <strain evidence="2 3">ATCC 24622</strain>
    </source>
</reference>
<feature type="region of interest" description="Disordered" evidence="1">
    <location>
        <begin position="344"/>
        <end position="368"/>
    </location>
</feature>
<evidence type="ECO:0000313" key="2">
    <source>
        <dbReference type="EMBL" id="KAL1844982.1"/>
    </source>
</evidence>
<keyword evidence="3" id="KW-1185">Reference proteome</keyword>
<protein>
    <submittedName>
        <fullName evidence="2">Uncharacterized protein</fullName>
    </submittedName>
</protein>